<dbReference type="Proteomes" id="UP000606044">
    <property type="component" value="Unassembled WGS sequence"/>
</dbReference>
<gene>
    <name evidence="2" type="ORF">GCM10007301_33570</name>
</gene>
<name>A0A917C3V8_9HYPH</name>
<dbReference type="PANTHER" id="PTHR41521">
    <property type="match status" value="1"/>
</dbReference>
<reference evidence="2" key="1">
    <citation type="journal article" date="2014" name="Int. J. Syst. Evol. Microbiol.">
        <title>Complete genome sequence of Corynebacterium casei LMG S-19264T (=DSM 44701T), isolated from a smear-ripened cheese.</title>
        <authorList>
            <consortium name="US DOE Joint Genome Institute (JGI-PGF)"/>
            <person name="Walter F."/>
            <person name="Albersmeier A."/>
            <person name="Kalinowski J."/>
            <person name="Ruckert C."/>
        </authorList>
    </citation>
    <scope>NUCLEOTIDE SEQUENCE</scope>
    <source>
        <strain evidence="2">CCM 7897</strain>
    </source>
</reference>
<comment type="caution">
    <text evidence="2">The sequence shown here is derived from an EMBL/GenBank/DDBJ whole genome shotgun (WGS) entry which is preliminary data.</text>
</comment>
<evidence type="ECO:0000313" key="3">
    <source>
        <dbReference type="Proteomes" id="UP000606044"/>
    </source>
</evidence>
<reference evidence="2" key="2">
    <citation type="submission" date="2020-09" db="EMBL/GenBank/DDBJ databases">
        <authorList>
            <person name="Sun Q."/>
            <person name="Sedlacek I."/>
        </authorList>
    </citation>
    <scope>NUCLEOTIDE SEQUENCE</scope>
    <source>
        <strain evidence="2">CCM 7897</strain>
    </source>
</reference>
<dbReference type="Pfam" id="PF07045">
    <property type="entry name" value="DUF1330"/>
    <property type="match status" value="1"/>
</dbReference>
<proteinExistence type="predicted"/>
<dbReference type="EMBL" id="BMCT01000004">
    <property type="protein sequence ID" value="GGF71117.1"/>
    <property type="molecule type" value="Genomic_DNA"/>
</dbReference>
<dbReference type="PANTHER" id="PTHR41521:SF4">
    <property type="entry name" value="BLR0684 PROTEIN"/>
    <property type="match status" value="1"/>
</dbReference>
<evidence type="ECO:0000313" key="2">
    <source>
        <dbReference type="EMBL" id="GGF71117.1"/>
    </source>
</evidence>
<dbReference type="AlphaFoldDB" id="A0A917C3V8"/>
<keyword evidence="3" id="KW-1185">Reference proteome</keyword>
<sequence length="103" mass="11138">MPLTHPGYLIGNFTVTDPALLAEYSRQAQPLVEQYGGSMMLSDKSFSPVEGRAEAVFVIIAFPTLERATSFYNSPEYAPVKELRIQATEGGFLALTAVPVALA</sequence>
<organism evidence="2 3">
    <name type="scientific">Azorhizobium oxalatiphilum</name>
    <dbReference type="NCBI Taxonomy" id="980631"/>
    <lineage>
        <taxon>Bacteria</taxon>
        <taxon>Pseudomonadati</taxon>
        <taxon>Pseudomonadota</taxon>
        <taxon>Alphaproteobacteria</taxon>
        <taxon>Hyphomicrobiales</taxon>
        <taxon>Xanthobacteraceae</taxon>
        <taxon>Azorhizobium</taxon>
    </lineage>
</organism>
<dbReference type="Gene3D" id="3.30.70.100">
    <property type="match status" value="1"/>
</dbReference>
<dbReference type="InterPro" id="IPR011008">
    <property type="entry name" value="Dimeric_a/b-barrel"/>
</dbReference>
<accession>A0A917C3V8</accession>
<dbReference type="RefSeq" id="WP_188580582.1">
    <property type="nucleotide sequence ID" value="NZ_BMCT01000004.1"/>
</dbReference>
<feature type="domain" description="DUF1330" evidence="1">
    <location>
        <begin position="6"/>
        <end position="95"/>
    </location>
</feature>
<dbReference type="SUPFAM" id="SSF54909">
    <property type="entry name" value="Dimeric alpha+beta barrel"/>
    <property type="match status" value="1"/>
</dbReference>
<evidence type="ECO:0000259" key="1">
    <source>
        <dbReference type="Pfam" id="PF07045"/>
    </source>
</evidence>
<dbReference type="InterPro" id="IPR010753">
    <property type="entry name" value="DUF1330"/>
</dbReference>
<protein>
    <recommendedName>
        <fullName evidence="1">DUF1330 domain-containing protein</fullName>
    </recommendedName>
</protein>